<dbReference type="EMBL" id="LT598451">
    <property type="protein sequence ID" value="SCU96014.1"/>
    <property type="molecule type" value="Genomic_DNA"/>
</dbReference>
<comment type="similarity">
    <text evidence="2">Belongs to the THOC2 family.</text>
</comment>
<feature type="domain" description="THO complex subunitTHOC2 N-terminal" evidence="7">
    <location>
        <begin position="622"/>
        <end position="696"/>
    </location>
</feature>
<dbReference type="Pfam" id="PF11262">
    <property type="entry name" value="Tho2"/>
    <property type="match status" value="2"/>
</dbReference>
<proteinExistence type="inferred from homology"/>
<feature type="compositionally biased region" description="Polar residues" evidence="5">
    <location>
        <begin position="1467"/>
        <end position="1476"/>
    </location>
</feature>
<feature type="domain" description="THO complex subunitTHOC2 C-terminal" evidence="6">
    <location>
        <begin position="909"/>
        <end position="1074"/>
    </location>
</feature>
<protein>
    <recommendedName>
        <fullName evidence="3">THO complex subunit 2</fullName>
    </recommendedName>
</protein>
<evidence type="ECO:0000256" key="1">
    <source>
        <dbReference type="ARBA" id="ARBA00004123"/>
    </source>
</evidence>
<accession>A0A1G4JXY8</accession>
<dbReference type="InterPro" id="IPR032302">
    <property type="entry name" value="THOC2_N"/>
</dbReference>
<dbReference type="Pfam" id="PF16134">
    <property type="entry name" value="THOC2_N"/>
    <property type="match status" value="1"/>
</dbReference>
<keyword evidence="4" id="KW-0539">Nucleus</keyword>
<feature type="domain" description="THO complex subunit 2 N-terminal" evidence="8">
    <location>
        <begin position="26"/>
        <end position="619"/>
    </location>
</feature>
<comment type="subcellular location">
    <subcellularLocation>
        <location evidence="1">Nucleus</location>
    </subcellularLocation>
</comment>
<dbReference type="Pfam" id="PF11732">
    <property type="entry name" value="Thoc2"/>
    <property type="match status" value="1"/>
</dbReference>
<feature type="compositionally biased region" description="Basic and acidic residues" evidence="5">
    <location>
        <begin position="1558"/>
        <end position="1570"/>
    </location>
</feature>
<dbReference type="GO" id="GO:0006406">
    <property type="term" value="P:mRNA export from nucleus"/>
    <property type="evidence" value="ECO:0007669"/>
    <property type="project" value="InterPro"/>
</dbReference>
<feature type="compositionally biased region" description="Polar residues" evidence="5">
    <location>
        <begin position="1611"/>
        <end position="1631"/>
    </location>
</feature>
<organism evidence="9 10">
    <name type="scientific">Lachancea nothofagi CBS 11611</name>
    <dbReference type="NCBI Taxonomy" id="1266666"/>
    <lineage>
        <taxon>Eukaryota</taxon>
        <taxon>Fungi</taxon>
        <taxon>Dikarya</taxon>
        <taxon>Ascomycota</taxon>
        <taxon>Saccharomycotina</taxon>
        <taxon>Saccharomycetes</taxon>
        <taxon>Saccharomycetales</taxon>
        <taxon>Saccharomycetaceae</taxon>
        <taxon>Lachancea</taxon>
    </lineage>
</organism>
<evidence type="ECO:0000256" key="4">
    <source>
        <dbReference type="ARBA" id="ARBA00023242"/>
    </source>
</evidence>
<dbReference type="GO" id="GO:0006397">
    <property type="term" value="P:mRNA processing"/>
    <property type="evidence" value="ECO:0007669"/>
    <property type="project" value="InterPro"/>
</dbReference>
<dbReference type="PANTHER" id="PTHR21597:SF0">
    <property type="entry name" value="THO COMPLEX SUBUNIT 2"/>
    <property type="match status" value="1"/>
</dbReference>
<dbReference type="PANTHER" id="PTHR21597">
    <property type="entry name" value="THO2 PROTEIN"/>
    <property type="match status" value="1"/>
</dbReference>
<name>A0A1G4JXY8_9SACH</name>
<feature type="compositionally biased region" description="Basic and acidic residues" evidence="5">
    <location>
        <begin position="1207"/>
        <end position="1232"/>
    </location>
</feature>
<feature type="region of interest" description="Disordered" evidence="5">
    <location>
        <begin position="1207"/>
        <end position="1238"/>
    </location>
</feature>
<sequence>MSSICSQINELSSDCSINFVEGLSLSAEACNDWDSLTQGIVDKLTNCNVAKERKKHTQLVFYEILLLLSDHNVARPLDVEKACRLIQKVYSVEGTKTARIFTALVNSFPEKSERLLALIRSLKMMDEEFCTHIADDKLLEKTGKFSVKQRALFKKSLLDSRYIIQKYNLLSEHPVAFSELLTLLLIAYNDPTNVERASMYWQETQCIIGKYALDPLRALDVILVVSSHHITENYAFLIRFLQVSSYWPAVKADCQSAEGLSKGGNIIAAQILTMHLNEAAVGVKFYDMTCVLIKAGLVSFLSIFDNLGPDDDTIQQFADCFYADLEADSMKGSTNPLALAAALTDDPEEDGGLLPKDQAKPSSSEQEPSQEDLEAEKEREKKQILEGGKMMLLHRLLAHGSITPFLYAFQNYSRFLLVSDLTSQLYLRLFEFSINPLYKTTVLREPTTKDPPKGLIRNHNAVPPLHGHTNSTFYYQESLDDVPTVATIEQLFESCHQWLTIMGPQLALNVCVVAKLCRIGLKDIESNENKAATLEAWLNFTRKFLLPAFPLLYDNVIVLNEAYELLRCFGFERRYFLYNELCSKLSQDNIFVKVGWNKSARDAKTELKSLSIDNVNKKGKNFAKLVSRNPLSALEPVMNQLENYDKLSDLVVETSLYFSPFAYDVLQYHILLRLTSGRQSLQESGVHVTMWVQRIAVFVASLAKHSPKMDIGNIVRFVIKKLHGNDMIAVTVIRELISRVCGVKAMNDLSPKQLLMLHSGRPLQEAARTVIRDTRDDNQTAALKLLNIFIEQNALSEVIILLDHMKSAMMRHDSHYKVLSSRIDEIGLLLWSFIDMSKYFLGPKKFTDNIVPFDQLVSKYALSVEWAFFIWREYYDNCANEKSKLKEEFDAAIDNAKLIPDEFKGEYRELFANFWKLSLYDVCFRKELYDEEKSFLQRSLAVTKSISKKREISKQLESIMASRIAHQRAHTKCQDLIRGCSLNMDHLKATGMVKSFLQYCVLPRALFSPADALYVVDFIWETFHFAGALRVFEELVSARLLVSLLFSSTSSEASNLGLFFTTYLEKLEELRKADELSNENLRRLFKIQSLIAEDVINLIMEKNYMSIRNGIEFMKYLSTVFPVVEFDILQMIQAMENLIAIDKREDILLPSNALVGHLKARLKNALALDVFYKMSPEDQVDFRFGEKELIMKHHKALLKEGEEKRLRLNSEREAEERQSTEELKNQTGEERNVTSSPYTRFGRLPPLPMYEILNEMRDVIKCLEANRSEYLNRHVRNKALLTELREIERDTVQKPKEYKDRLAEVLEAYFTKLVTSPNHEKFQQRLNGIIVACKSVTNPYGAEKIQKGRSLTQAIAYDDEPIPIASRVPTNRSTESRTTKGSFEDSKRTSRYSGAKGTEQDKDLHNKAANFEKRPVFRNDKDQNEAERSVNKGRSTGTSEIKIPKGPSLGAENRLAKAGSRYVRKPVTTSNATANEFSKKEYSPIPRGPARSSSNIRTKAVSESRFGDMSTNKTKISERSRTASARPSSTKRLREEPADTFPSKRNKPESSTIRPRYASRERGDRERPASRQESSYGGRYENKPRGDSRPENITANLPSGPKVQTGRPQRGGNNSQGQKPSSTPQSSRYQK</sequence>
<keyword evidence="10" id="KW-1185">Reference proteome</keyword>
<feature type="region of interest" description="Disordered" evidence="5">
    <location>
        <begin position="1362"/>
        <end position="1631"/>
    </location>
</feature>
<evidence type="ECO:0000313" key="10">
    <source>
        <dbReference type="Proteomes" id="UP000189911"/>
    </source>
</evidence>
<evidence type="ECO:0000259" key="6">
    <source>
        <dbReference type="Pfam" id="PF11262"/>
    </source>
</evidence>
<evidence type="ECO:0000259" key="8">
    <source>
        <dbReference type="Pfam" id="PF16134"/>
    </source>
</evidence>
<dbReference type="OrthoDB" id="29024at2759"/>
<dbReference type="Proteomes" id="UP000189911">
    <property type="component" value="Chromosome E"/>
</dbReference>
<gene>
    <name evidence="9" type="ORF">LANO_0E12178G</name>
</gene>
<dbReference type="InterPro" id="IPR021418">
    <property type="entry name" value="THO_THOC2_C"/>
</dbReference>
<dbReference type="InterPro" id="IPR021726">
    <property type="entry name" value="THO_THOC2_N"/>
</dbReference>
<feature type="compositionally biased region" description="Basic and acidic residues" evidence="5">
    <location>
        <begin position="1374"/>
        <end position="1388"/>
    </location>
</feature>
<evidence type="ECO:0000256" key="2">
    <source>
        <dbReference type="ARBA" id="ARBA00007857"/>
    </source>
</evidence>
<feature type="compositionally biased region" description="Basic and acidic residues" evidence="5">
    <location>
        <begin position="1580"/>
        <end position="1590"/>
    </location>
</feature>
<dbReference type="GO" id="GO:0003729">
    <property type="term" value="F:mRNA binding"/>
    <property type="evidence" value="ECO:0007669"/>
    <property type="project" value="TreeGrafter"/>
</dbReference>
<reference evidence="10" key="1">
    <citation type="submission" date="2016-03" db="EMBL/GenBank/DDBJ databases">
        <authorList>
            <person name="Devillers Hugo."/>
        </authorList>
    </citation>
    <scope>NUCLEOTIDE SEQUENCE [LARGE SCALE GENOMIC DNA]</scope>
</reference>
<evidence type="ECO:0000313" key="9">
    <source>
        <dbReference type="EMBL" id="SCU96014.1"/>
    </source>
</evidence>
<feature type="region of interest" description="Disordered" evidence="5">
    <location>
        <begin position="350"/>
        <end position="380"/>
    </location>
</feature>
<feature type="domain" description="THO complex subunitTHOC2 C-terminal" evidence="6">
    <location>
        <begin position="1075"/>
        <end position="1158"/>
    </location>
</feature>
<evidence type="ECO:0000256" key="3">
    <source>
        <dbReference type="ARBA" id="ARBA00019596"/>
    </source>
</evidence>
<feature type="compositionally biased region" description="Basic and acidic residues" evidence="5">
    <location>
        <begin position="1398"/>
        <end position="1430"/>
    </location>
</feature>
<evidence type="ECO:0000256" key="5">
    <source>
        <dbReference type="SAM" id="MobiDB-lite"/>
    </source>
</evidence>
<dbReference type="GO" id="GO:0000445">
    <property type="term" value="C:THO complex part of transcription export complex"/>
    <property type="evidence" value="ECO:0007669"/>
    <property type="project" value="TreeGrafter"/>
</dbReference>
<evidence type="ECO:0000259" key="7">
    <source>
        <dbReference type="Pfam" id="PF11732"/>
    </source>
</evidence>
<dbReference type="InterPro" id="IPR040007">
    <property type="entry name" value="Tho2"/>
</dbReference>